<keyword evidence="1" id="KW-1133">Transmembrane helix</keyword>
<proteinExistence type="predicted"/>
<accession>A0A450YSD9</accession>
<keyword evidence="1" id="KW-0812">Transmembrane</keyword>
<dbReference type="EMBL" id="CAADFT010000035">
    <property type="protein sequence ID" value="VFK44435.1"/>
    <property type="molecule type" value="Genomic_DNA"/>
</dbReference>
<name>A0A450YSD9_9GAMM</name>
<sequence length="140" mass="16193">MSVPLVWFSILFPTLIVVLFFITLNFNHKVLYAPGDFGDEKHFLSTFEEGKHFLAILRGDYIEGKGKVDSLKSFWKPDGKNVDRENEKIIHDWMTRNGLNLSSISAFLYSRDERYSKFRKKAIDDLGIMGGDHNETRESS</sequence>
<feature type="transmembrane region" description="Helical" evidence="1">
    <location>
        <begin position="6"/>
        <end position="26"/>
    </location>
</feature>
<keyword evidence="1" id="KW-0472">Membrane</keyword>
<organism evidence="2">
    <name type="scientific">Candidatus Kentrum sp. TC</name>
    <dbReference type="NCBI Taxonomy" id="2126339"/>
    <lineage>
        <taxon>Bacteria</taxon>
        <taxon>Pseudomonadati</taxon>
        <taxon>Pseudomonadota</taxon>
        <taxon>Gammaproteobacteria</taxon>
        <taxon>Candidatus Kentrum</taxon>
    </lineage>
</organism>
<reference evidence="2" key="1">
    <citation type="submission" date="2019-02" db="EMBL/GenBank/DDBJ databases">
        <authorList>
            <person name="Gruber-Vodicka R. H."/>
            <person name="Seah K. B. B."/>
        </authorList>
    </citation>
    <scope>NUCLEOTIDE SEQUENCE</scope>
    <source>
        <strain evidence="2">BECK_BZ125</strain>
    </source>
</reference>
<evidence type="ECO:0000256" key="1">
    <source>
        <dbReference type="SAM" id="Phobius"/>
    </source>
</evidence>
<gene>
    <name evidence="2" type="ORF">BECKTC1821E_GA0114239_103512</name>
</gene>
<protein>
    <submittedName>
        <fullName evidence="2">Uncharacterized protein</fullName>
    </submittedName>
</protein>
<evidence type="ECO:0000313" key="2">
    <source>
        <dbReference type="EMBL" id="VFK44435.1"/>
    </source>
</evidence>
<dbReference type="AlphaFoldDB" id="A0A450YSD9"/>